<dbReference type="GO" id="GO:0030246">
    <property type="term" value="F:carbohydrate binding"/>
    <property type="evidence" value="ECO:0007669"/>
    <property type="project" value="InterPro"/>
</dbReference>
<dbReference type="Proteomes" id="UP000294927">
    <property type="component" value="Unassembled WGS sequence"/>
</dbReference>
<gene>
    <name evidence="2" type="ORF">CLV71_1212</name>
</gene>
<name>A0A4R7V0M0_9PSEU</name>
<organism evidence="2 3">
    <name type="scientific">Actinophytocola oryzae</name>
    <dbReference type="NCBI Taxonomy" id="502181"/>
    <lineage>
        <taxon>Bacteria</taxon>
        <taxon>Bacillati</taxon>
        <taxon>Actinomycetota</taxon>
        <taxon>Actinomycetes</taxon>
        <taxon>Pseudonocardiales</taxon>
        <taxon>Pseudonocardiaceae</taxon>
    </lineage>
</organism>
<protein>
    <submittedName>
        <fullName evidence="2">Carbohydrate binding protein with CBM6 domain</fullName>
    </submittedName>
</protein>
<sequence length="145" mass="15115">MLGRGTGCGFTFNTGEIHSGLDARQFYVVRATYTDRGATGSVPLTGETSLTLWPKHWQAEHFDQLSGPQVITAAGAEGGKRLGGIQTGEWVRHHAVSLQGVTGVPVTGAVATARPLYIVFTGAAGQAILDLDSYTFTGPGVNPTG</sequence>
<dbReference type="RefSeq" id="WP_166664429.1">
    <property type="nucleotide sequence ID" value="NZ_SOCP01000021.1"/>
</dbReference>
<dbReference type="Pfam" id="PF03422">
    <property type="entry name" value="CBM_6"/>
    <property type="match status" value="1"/>
</dbReference>
<evidence type="ECO:0000259" key="1">
    <source>
        <dbReference type="Pfam" id="PF03422"/>
    </source>
</evidence>
<keyword evidence="3" id="KW-1185">Reference proteome</keyword>
<proteinExistence type="predicted"/>
<evidence type="ECO:0000313" key="3">
    <source>
        <dbReference type="Proteomes" id="UP000294927"/>
    </source>
</evidence>
<accession>A0A4R7V0M0</accession>
<dbReference type="SUPFAM" id="SSF49785">
    <property type="entry name" value="Galactose-binding domain-like"/>
    <property type="match status" value="1"/>
</dbReference>
<reference evidence="2 3" key="1">
    <citation type="submission" date="2019-03" db="EMBL/GenBank/DDBJ databases">
        <title>Genomic Encyclopedia of Archaeal and Bacterial Type Strains, Phase II (KMG-II): from individual species to whole genera.</title>
        <authorList>
            <person name="Goeker M."/>
        </authorList>
    </citation>
    <scope>NUCLEOTIDE SEQUENCE [LARGE SCALE GENOMIC DNA]</scope>
    <source>
        <strain evidence="2 3">DSM 45499</strain>
    </source>
</reference>
<comment type="caution">
    <text evidence="2">The sequence shown here is derived from an EMBL/GenBank/DDBJ whole genome shotgun (WGS) entry which is preliminary data.</text>
</comment>
<dbReference type="AlphaFoldDB" id="A0A4R7V0M0"/>
<evidence type="ECO:0000313" key="2">
    <source>
        <dbReference type="EMBL" id="TDV40936.1"/>
    </source>
</evidence>
<feature type="domain" description="CBM6" evidence="1">
    <location>
        <begin position="58"/>
        <end position="112"/>
    </location>
</feature>
<dbReference type="Gene3D" id="2.60.120.260">
    <property type="entry name" value="Galactose-binding domain-like"/>
    <property type="match status" value="1"/>
</dbReference>
<dbReference type="EMBL" id="SOCP01000021">
    <property type="protein sequence ID" value="TDV40936.1"/>
    <property type="molecule type" value="Genomic_DNA"/>
</dbReference>
<dbReference type="InterPro" id="IPR008979">
    <property type="entry name" value="Galactose-bd-like_sf"/>
</dbReference>
<dbReference type="InterPro" id="IPR005084">
    <property type="entry name" value="CBM6"/>
</dbReference>